<sequence length="198" mass="21962">MFVLEDGFFLLGHRIVKLGIISSRTALCSSWMHICVFVRRFGVTARIQINAFDFFILLTFLDGRKVFRVGAEVVSSVFCPDDFPCVLADRYTEVIKSSLLPRIQVSPRGRTALVLAVRFSTCLVRELMTLSCSADFFLKFENIFLTFSNAAVFASALTTVTFAAGVLSMLSSAAVPSRVCWLLISSADIFDRALVDES</sequence>
<name>A0A8S9PAY8_BRACR</name>
<organism evidence="1 2">
    <name type="scientific">Brassica cretica</name>
    <name type="common">Mustard</name>
    <dbReference type="NCBI Taxonomy" id="69181"/>
    <lineage>
        <taxon>Eukaryota</taxon>
        <taxon>Viridiplantae</taxon>
        <taxon>Streptophyta</taxon>
        <taxon>Embryophyta</taxon>
        <taxon>Tracheophyta</taxon>
        <taxon>Spermatophyta</taxon>
        <taxon>Magnoliopsida</taxon>
        <taxon>eudicotyledons</taxon>
        <taxon>Gunneridae</taxon>
        <taxon>Pentapetalae</taxon>
        <taxon>rosids</taxon>
        <taxon>malvids</taxon>
        <taxon>Brassicales</taxon>
        <taxon>Brassicaceae</taxon>
        <taxon>Brassiceae</taxon>
        <taxon>Brassica</taxon>
    </lineage>
</organism>
<evidence type="ECO:0000313" key="2">
    <source>
        <dbReference type="Proteomes" id="UP000712600"/>
    </source>
</evidence>
<evidence type="ECO:0000313" key="1">
    <source>
        <dbReference type="EMBL" id="KAF3513286.1"/>
    </source>
</evidence>
<comment type="caution">
    <text evidence="1">The sequence shown here is derived from an EMBL/GenBank/DDBJ whole genome shotgun (WGS) entry which is preliminary data.</text>
</comment>
<protein>
    <submittedName>
        <fullName evidence="1">Uncharacterized protein</fullName>
    </submittedName>
</protein>
<reference evidence="1" key="1">
    <citation type="submission" date="2019-12" db="EMBL/GenBank/DDBJ databases">
        <title>Genome sequencing and annotation of Brassica cretica.</title>
        <authorList>
            <person name="Studholme D.J."/>
            <person name="Sarris P."/>
        </authorList>
    </citation>
    <scope>NUCLEOTIDE SEQUENCE</scope>
    <source>
        <strain evidence="1">PFS-109/04</strain>
        <tissue evidence="1">Leaf</tissue>
    </source>
</reference>
<proteinExistence type="predicted"/>
<accession>A0A8S9PAY8</accession>
<gene>
    <name evidence="1" type="ORF">F2Q69_00006004</name>
</gene>
<dbReference type="AlphaFoldDB" id="A0A8S9PAY8"/>
<dbReference type="Proteomes" id="UP000712600">
    <property type="component" value="Unassembled WGS sequence"/>
</dbReference>
<dbReference type="EMBL" id="QGKX02001521">
    <property type="protein sequence ID" value="KAF3513286.1"/>
    <property type="molecule type" value="Genomic_DNA"/>
</dbReference>